<dbReference type="EMBL" id="KV425600">
    <property type="protein sequence ID" value="KZT21988.1"/>
    <property type="molecule type" value="Genomic_DNA"/>
</dbReference>
<sequence length="154" mass="16836">MSMCGPSRSPSLKVLELSIKQELQRCRPRSSVRHHPGLQKRRPIRRSPSVRTFSVFNIDSSDCPDDKEVSYCSPTSSPLNSLVGLDSVLVSIPFSSPFIPYTPTHFESRCTPRSQTYSDSKGYQKALSLDSSSASPLESPGAIDCGLCLVQQGA</sequence>
<proteinExistence type="predicted"/>
<reference evidence="1 2" key="1">
    <citation type="journal article" date="2016" name="Mol. Biol. Evol.">
        <title>Comparative Genomics of Early-Diverging Mushroom-Forming Fungi Provides Insights into the Origins of Lignocellulose Decay Capabilities.</title>
        <authorList>
            <person name="Nagy L.G."/>
            <person name="Riley R."/>
            <person name="Tritt A."/>
            <person name="Adam C."/>
            <person name="Daum C."/>
            <person name="Floudas D."/>
            <person name="Sun H."/>
            <person name="Yadav J.S."/>
            <person name="Pangilinan J."/>
            <person name="Larsson K.H."/>
            <person name="Matsuura K."/>
            <person name="Barry K."/>
            <person name="Labutti K."/>
            <person name="Kuo R."/>
            <person name="Ohm R.A."/>
            <person name="Bhattacharya S.S."/>
            <person name="Shirouzu T."/>
            <person name="Yoshinaga Y."/>
            <person name="Martin F.M."/>
            <person name="Grigoriev I.V."/>
            <person name="Hibbett D.S."/>
        </authorList>
    </citation>
    <scope>NUCLEOTIDE SEQUENCE [LARGE SCALE GENOMIC DNA]</scope>
    <source>
        <strain evidence="1 2">HHB14362 ss-1</strain>
    </source>
</reference>
<dbReference type="AlphaFoldDB" id="A0A165Q6J4"/>
<protein>
    <submittedName>
        <fullName evidence="1">Uncharacterized protein</fullName>
    </submittedName>
</protein>
<name>A0A165Q6J4_9AGAM</name>
<organism evidence="1 2">
    <name type="scientific">Neolentinus lepideus HHB14362 ss-1</name>
    <dbReference type="NCBI Taxonomy" id="1314782"/>
    <lineage>
        <taxon>Eukaryota</taxon>
        <taxon>Fungi</taxon>
        <taxon>Dikarya</taxon>
        <taxon>Basidiomycota</taxon>
        <taxon>Agaricomycotina</taxon>
        <taxon>Agaricomycetes</taxon>
        <taxon>Gloeophyllales</taxon>
        <taxon>Gloeophyllaceae</taxon>
        <taxon>Neolentinus</taxon>
    </lineage>
</organism>
<accession>A0A165Q6J4</accession>
<evidence type="ECO:0000313" key="1">
    <source>
        <dbReference type="EMBL" id="KZT21988.1"/>
    </source>
</evidence>
<dbReference type="InParanoid" id="A0A165Q6J4"/>
<keyword evidence="2" id="KW-1185">Reference proteome</keyword>
<dbReference type="Proteomes" id="UP000076761">
    <property type="component" value="Unassembled WGS sequence"/>
</dbReference>
<evidence type="ECO:0000313" key="2">
    <source>
        <dbReference type="Proteomes" id="UP000076761"/>
    </source>
</evidence>
<gene>
    <name evidence="1" type="ORF">NEOLEDRAFT_707029</name>
</gene>